<feature type="binding site" evidence="4">
    <location>
        <position position="396"/>
    </location>
    <ligand>
        <name>S-adenosyl-L-methionine</name>
        <dbReference type="ChEBI" id="CHEBI:59789"/>
    </ligand>
</feature>
<dbReference type="InterPro" id="IPR029063">
    <property type="entry name" value="SAM-dependent_MTases_sf"/>
</dbReference>
<evidence type="ECO:0000256" key="3">
    <source>
        <dbReference type="ARBA" id="ARBA00022691"/>
    </source>
</evidence>
<dbReference type="PROSITE" id="PS51687">
    <property type="entry name" value="SAM_MT_RNA_M5U"/>
    <property type="match status" value="1"/>
</dbReference>
<dbReference type="STRING" id="984487.A0A1E4SK88"/>
<dbReference type="InterPro" id="IPR025795">
    <property type="entry name" value="tRNA_(uracil-5-)_MeTrfase"/>
</dbReference>
<evidence type="ECO:0000313" key="6">
    <source>
        <dbReference type="EMBL" id="ODV79921.1"/>
    </source>
</evidence>
<evidence type="ECO:0000313" key="7">
    <source>
        <dbReference type="Proteomes" id="UP000094285"/>
    </source>
</evidence>
<protein>
    <submittedName>
        <fullName evidence="6">RNA methyltransferase</fullName>
    </submittedName>
</protein>
<dbReference type="EMBL" id="KV453911">
    <property type="protein sequence ID" value="ODV79921.1"/>
    <property type="molecule type" value="Genomic_DNA"/>
</dbReference>
<evidence type="ECO:0000256" key="5">
    <source>
        <dbReference type="PROSITE-ProRule" id="PRU10015"/>
    </source>
</evidence>
<gene>
    <name evidence="6" type="ORF">CANTADRAFT_25713</name>
</gene>
<dbReference type="PROSITE" id="PS01230">
    <property type="entry name" value="TRMA_1"/>
    <property type="match status" value="1"/>
</dbReference>
<evidence type="ECO:0000256" key="1">
    <source>
        <dbReference type="ARBA" id="ARBA00022603"/>
    </source>
</evidence>
<keyword evidence="7" id="KW-1185">Reference proteome</keyword>
<comment type="similarity">
    <text evidence="4">Belongs to the class I-like SAM-binding methyltransferase superfamily. RNA M5U methyltransferase family.</text>
</comment>
<reference evidence="7" key="1">
    <citation type="submission" date="2016-05" db="EMBL/GenBank/DDBJ databases">
        <title>Comparative genomics of biotechnologically important yeasts.</title>
        <authorList>
            <consortium name="DOE Joint Genome Institute"/>
            <person name="Riley R."/>
            <person name="Haridas S."/>
            <person name="Wolfe K.H."/>
            <person name="Lopes M.R."/>
            <person name="Hittinger C.T."/>
            <person name="Goker M."/>
            <person name="Salamov A."/>
            <person name="Wisecaver J."/>
            <person name="Long T.M."/>
            <person name="Aerts A.L."/>
            <person name="Barry K."/>
            <person name="Choi C."/>
            <person name="Clum A."/>
            <person name="Coughlan A.Y."/>
            <person name="Deshpande S."/>
            <person name="Douglass A.P."/>
            <person name="Hanson S.J."/>
            <person name="Klenk H.-P."/>
            <person name="Labutti K."/>
            <person name="Lapidus A."/>
            <person name="Lindquist E."/>
            <person name="Lipzen A."/>
            <person name="Meier-Kolthoff J.P."/>
            <person name="Ohm R.A."/>
            <person name="Otillar R.P."/>
            <person name="Pangilinan J."/>
            <person name="Peng Y."/>
            <person name="Rokas A."/>
            <person name="Rosa C.A."/>
            <person name="Scheuner C."/>
            <person name="Sibirny A.A."/>
            <person name="Slot J.C."/>
            <person name="Stielow J.B."/>
            <person name="Sun H."/>
            <person name="Kurtzman C.P."/>
            <person name="Blackwell M."/>
            <person name="Grigoriev I.V."/>
            <person name="Jeffries T.W."/>
        </authorList>
    </citation>
    <scope>NUCLEOTIDE SEQUENCE [LARGE SCALE GENOMIC DNA]</scope>
    <source>
        <strain evidence="7">NRRL Y-17324</strain>
    </source>
</reference>
<dbReference type="GeneID" id="30981649"/>
<keyword evidence="1 4" id="KW-0489">Methyltransferase</keyword>
<dbReference type="Gene3D" id="3.40.50.150">
    <property type="entry name" value="Vaccinia Virus protein VP39"/>
    <property type="match status" value="2"/>
</dbReference>
<dbReference type="InterPro" id="IPR030391">
    <property type="entry name" value="MeTrfase_TrmA_CS"/>
</dbReference>
<dbReference type="Proteomes" id="UP000094285">
    <property type="component" value="Unassembled WGS sequence"/>
</dbReference>
<dbReference type="OrthoDB" id="10250660at2759"/>
<feature type="active site" description="Nucleophile" evidence="4">
    <location>
        <position position="531"/>
    </location>
</feature>
<feature type="binding site" evidence="4">
    <location>
        <position position="504"/>
    </location>
    <ligand>
        <name>S-adenosyl-L-methionine</name>
        <dbReference type="ChEBI" id="CHEBI:59789"/>
    </ligand>
</feature>
<dbReference type="PROSITE" id="PS01231">
    <property type="entry name" value="TRMA_2"/>
    <property type="match status" value="1"/>
</dbReference>
<organism evidence="6 7">
    <name type="scientific">Suhomyces tanzawaensis NRRL Y-17324</name>
    <dbReference type="NCBI Taxonomy" id="984487"/>
    <lineage>
        <taxon>Eukaryota</taxon>
        <taxon>Fungi</taxon>
        <taxon>Dikarya</taxon>
        <taxon>Ascomycota</taxon>
        <taxon>Saccharomycotina</taxon>
        <taxon>Pichiomycetes</taxon>
        <taxon>Debaryomycetaceae</taxon>
        <taxon>Suhomyces</taxon>
    </lineage>
</organism>
<dbReference type="GO" id="GO:0009451">
    <property type="term" value="P:RNA modification"/>
    <property type="evidence" value="ECO:0007669"/>
    <property type="project" value="UniProtKB-ARBA"/>
</dbReference>
<evidence type="ECO:0000256" key="4">
    <source>
        <dbReference type="PROSITE-ProRule" id="PRU01024"/>
    </source>
</evidence>
<evidence type="ECO:0000256" key="2">
    <source>
        <dbReference type="ARBA" id="ARBA00022679"/>
    </source>
</evidence>
<feature type="active site" evidence="5">
    <location>
        <position position="531"/>
    </location>
</feature>
<dbReference type="InterPro" id="IPR030390">
    <property type="entry name" value="MeTrfase_TrmA_AS"/>
</dbReference>
<dbReference type="GO" id="GO:0032259">
    <property type="term" value="P:methylation"/>
    <property type="evidence" value="ECO:0007669"/>
    <property type="project" value="UniProtKB-KW"/>
</dbReference>
<keyword evidence="2 4" id="KW-0808">Transferase</keyword>
<dbReference type="PANTHER" id="PTHR11061:SF30">
    <property type="entry name" value="TRNA (URACIL(54)-C(5))-METHYLTRANSFERASE"/>
    <property type="match status" value="1"/>
</dbReference>
<dbReference type="GO" id="GO:0030697">
    <property type="term" value="F:tRNA (uracil(54)-C5)-methyltransferase activity, S-adenosyl methionine-dependent"/>
    <property type="evidence" value="ECO:0007669"/>
    <property type="project" value="InterPro"/>
</dbReference>
<keyword evidence="3 4" id="KW-0949">S-adenosyl-L-methionine</keyword>
<dbReference type="GO" id="GO:0008033">
    <property type="term" value="P:tRNA processing"/>
    <property type="evidence" value="ECO:0007669"/>
    <property type="project" value="InterPro"/>
</dbReference>
<dbReference type="Pfam" id="PF05958">
    <property type="entry name" value="tRNA_U5-meth_tr"/>
    <property type="match status" value="1"/>
</dbReference>
<dbReference type="InterPro" id="IPR010280">
    <property type="entry name" value="U5_MeTrfase_fam"/>
</dbReference>
<accession>A0A1E4SK88</accession>
<dbReference type="PANTHER" id="PTHR11061">
    <property type="entry name" value="RNA M5U METHYLTRANSFERASE"/>
    <property type="match status" value="1"/>
</dbReference>
<dbReference type="AlphaFoldDB" id="A0A1E4SK88"/>
<sequence>MKAATRNLVRTAVRRLGSSLSNLIYVTRRKSLTDNLSVISSQEQPRARSNQKVLRDLKKVKKKTKRDTSDNTSKENLNFLEVQEAIEVFNAKNSLNIDINQVSNPSEIIDTFLFSKKRPEIIIPNLEIVYQTFEGNGIGIIPKSMYITPFTESEEHIFNKFTVVQVPKTVVGDKVNVKLALHTRYYAEGVLQEVIFSKKSVRNNDLIVCNKFDECNGCQLQMMTYDDQLKFKESVIKKAYKFFYPELLNQSIGSVYGSPMEYSYRNKITPHFKYPRVRRNHDDVIDLDEPTITDIKIGMQHINPTKGMVDIDHCEIATPIINEQLLKKRLEIQNSLENIPAHKQGRQQTLFLRESLVIDNNTGNHSRTCISESKNKVITEKVEDFVFQFEPSGFFQNNNHILPLVLDYMRYHIGDYSYKYLIDTYCGSGFFGISLSKDIAKEGKIFGIELAELSIKYATHNAKLNGLKVPEQIQFIEGNSESLFKNDEFLRSGITGDESIVIMDPSRKGSNISFMKQLLEFKPKLIIYVSCNAFTQARDLGDFFELQGTNNEYKVRDLVGFDFFPQTKHVETVAVIERIG</sequence>
<dbReference type="PROSITE" id="PS51622">
    <property type="entry name" value="SAM_MT_RNA_M5U_2"/>
    <property type="match status" value="1"/>
</dbReference>
<name>A0A1E4SK88_9ASCO</name>
<feature type="binding site" evidence="4">
    <location>
        <position position="425"/>
    </location>
    <ligand>
        <name>S-adenosyl-L-methionine</name>
        <dbReference type="ChEBI" id="CHEBI:59789"/>
    </ligand>
</feature>
<proteinExistence type="inferred from homology"/>
<dbReference type="SUPFAM" id="SSF53335">
    <property type="entry name" value="S-adenosyl-L-methionine-dependent methyltransferases"/>
    <property type="match status" value="1"/>
</dbReference>
<dbReference type="RefSeq" id="XP_020065043.1">
    <property type="nucleotide sequence ID" value="XM_020207512.1"/>
</dbReference>
<feature type="binding site" evidence="4">
    <location>
        <position position="449"/>
    </location>
    <ligand>
        <name>S-adenosyl-L-methionine</name>
        <dbReference type="ChEBI" id="CHEBI:59789"/>
    </ligand>
</feature>